<dbReference type="InterPro" id="IPR041246">
    <property type="entry name" value="Bact_MG10"/>
</dbReference>
<dbReference type="Pfam" id="PF01835">
    <property type="entry name" value="MG2"/>
    <property type="match status" value="1"/>
</dbReference>
<dbReference type="Gene3D" id="2.60.40.10">
    <property type="entry name" value="Immunoglobulins"/>
    <property type="match status" value="1"/>
</dbReference>
<feature type="domain" description="Alpha-2-macroglobulin bait region" evidence="3">
    <location>
        <begin position="1068"/>
        <end position="1209"/>
    </location>
</feature>
<reference evidence="6" key="1">
    <citation type="journal article" date="2019" name="Int. J. Syst. Evol. Microbiol.">
        <title>The Global Catalogue of Microorganisms (GCM) 10K type strain sequencing project: providing services to taxonomists for standard genome sequencing and annotation.</title>
        <authorList>
            <consortium name="The Broad Institute Genomics Platform"/>
            <consortium name="The Broad Institute Genome Sequencing Center for Infectious Disease"/>
            <person name="Wu L."/>
            <person name="Ma J."/>
        </authorList>
    </citation>
    <scope>NUCLEOTIDE SEQUENCE [LARGE SCALE GENOMIC DNA]</scope>
    <source>
        <strain evidence="6">JCM 18053</strain>
    </source>
</reference>
<evidence type="ECO:0000313" key="6">
    <source>
        <dbReference type="Proteomes" id="UP001499852"/>
    </source>
</evidence>
<proteinExistence type="inferred from homology"/>
<evidence type="ECO:0000259" key="4">
    <source>
        <dbReference type="SMART" id="SM01360"/>
    </source>
</evidence>
<evidence type="ECO:0008006" key="7">
    <source>
        <dbReference type="Google" id="ProtNLM"/>
    </source>
</evidence>
<dbReference type="InterPro" id="IPR011626">
    <property type="entry name" value="Alpha-macroglobulin_TED"/>
</dbReference>
<comment type="caution">
    <text evidence="5">The sequence shown here is derived from an EMBL/GenBank/DDBJ whole genome shotgun (WGS) entry which is preliminary data.</text>
</comment>
<dbReference type="InterPro" id="IPR041555">
    <property type="entry name" value="MG3"/>
</dbReference>
<dbReference type="Gene3D" id="1.50.10.20">
    <property type="match status" value="1"/>
</dbReference>
<dbReference type="InterPro" id="IPR002890">
    <property type="entry name" value="MG2"/>
</dbReference>
<dbReference type="Pfam" id="PF17791">
    <property type="entry name" value="MG3"/>
    <property type="match status" value="1"/>
</dbReference>
<dbReference type="InterPro" id="IPR047565">
    <property type="entry name" value="Alpha-macroglob_thiol-ester_cl"/>
</dbReference>
<dbReference type="Pfam" id="PF17973">
    <property type="entry name" value="bMG10"/>
    <property type="match status" value="1"/>
</dbReference>
<dbReference type="SMART" id="SM01359">
    <property type="entry name" value="A2M_N_2"/>
    <property type="match status" value="1"/>
</dbReference>
<dbReference type="InterPro" id="IPR001599">
    <property type="entry name" value="Macroglobln_a2"/>
</dbReference>
<dbReference type="EMBL" id="BAABIA010000014">
    <property type="protein sequence ID" value="GAA5149482.1"/>
    <property type="molecule type" value="Genomic_DNA"/>
</dbReference>
<gene>
    <name evidence="5" type="ORF">GCM10023213_47250</name>
</gene>
<name>A0ABP9PQV3_9BACT</name>
<accession>A0ABP9PQV3</accession>
<dbReference type="Pfam" id="PF00207">
    <property type="entry name" value="A2M"/>
    <property type="match status" value="1"/>
</dbReference>
<dbReference type="SUPFAM" id="SSF48239">
    <property type="entry name" value="Terpenoid cyclases/Protein prenyltransferases"/>
    <property type="match status" value="1"/>
</dbReference>
<dbReference type="Pfam" id="PF07703">
    <property type="entry name" value="A2M_BRD"/>
    <property type="match status" value="1"/>
</dbReference>
<dbReference type="InterPro" id="IPR013783">
    <property type="entry name" value="Ig-like_fold"/>
</dbReference>
<feature type="domain" description="Alpha-2-macroglobulin" evidence="4">
    <location>
        <begin position="1351"/>
        <end position="1441"/>
    </location>
</feature>
<dbReference type="RefSeq" id="WP_345738892.1">
    <property type="nucleotide sequence ID" value="NZ_BAABIA010000014.1"/>
</dbReference>
<feature type="chain" id="PRO_5045510514" description="Alpha-2-macroglobulin" evidence="2">
    <location>
        <begin position="21"/>
        <end position="2105"/>
    </location>
</feature>
<evidence type="ECO:0000256" key="2">
    <source>
        <dbReference type="SAM" id="SignalP"/>
    </source>
</evidence>
<keyword evidence="2" id="KW-0732">Signal</keyword>
<dbReference type="InterPro" id="IPR011625">
    <property type="entry name" value="A2M_N_BRD"/>
</dbReference>
<dbReference type="PANTHER" id="PTHR40094:SF1">
    <property type="entry name" value="UBIQUITIN DOMAIN-CONTAINING PROTEIN"/>
    <property type="match status" value="1"/>
</dbReference>
<dbReference type="SMART" id="SM01360">
    <property type="entry name" value="A2M"/>
    <property type="match status" value="1"/>
</dbReference>
<keyword evidence="6" id="KW-1185">Reference proteome</keyword>
<evidence type="ECO:0000256" key="1">
    <source>
        <dbReference type="ARBA" id="ARBA00010556"/>
    </source>
</evidence>
<dbReference type="Proteomes" id="UP001499852">
    <property type="component" value="Unassembled WGS sequence"/>
</dbReference>
<dbReference type="SMART" id="SM01419">
    <property type="entry name" value="Thiol-ester_cl"/>
    <property type="match status" value="1"/>
</dbReference>
<dbReference type="Pfam" id="PF07678">
    <property type="entry name" value="TED_complement"/>
    <property type="match status" value="1"/>
</dbReference>
<protein>
    <recommendedName>
        <fullName evidence="7">Alpha-2-macroglobulin</fullName>
    </recommendedName>
</protein>
<feature type="signal peptide" evidence="2">
    <location>
        <begin position="1"/>
        <end position="20"/>
    </location>
</feature>
<dbReference type="PANTHER" id="PTHR40094">
    <property type="entry name" value="ALPHA-2-MACROGLOBULIN HOMOLOG"/>
    <property type="match status" value="1"/>
</dbReference>
<sequence length="2105" mass="235244">MKHFLWLPLVFLLMPTPSPAQDAQAILAKVKALSAEGNHREAADLGKTGLKAADARAELLSATFEALARLNSPTVLAEQEELLEMAVKTHPKNWRLLMQAAVDFGRLEHSGLIVDGKFQREAYRYARGGNFVGTELRDRHRALQLLEAAWKAQPAEATVSEKIAVMSLLASGLAPSERYSGRRLYQSRAVWSLLNLTDIQGPLPDYDEQSGLDAPATGYPVDEKGDPVYFKAAESWAAARNDGERILWLWQEMGKLHPGQKKDSLRNFAGMAKGWFSVRTLEGLGLRFEADEKEGATREGIAALHTLKDDETVVRLATGPKRITLPPEWNFMELLKARANDPEESAMKRAEIWKELADEWTDRRQYPKAVEALKNGIAVLPKLTEKEQKLLNKKRNRSSFNLLPDVAGDDTSVTPEFTWTQMLTTSLQEITDHQGRLDPQLPQAAGSEAKLLLTFRNATQVSFSARRVNVAKLLADTEAYLRSSPTEFDWQRANIQSIGQRLLEEGNGKKYLIGDPVAWEQKLEPRENHWDRRVTVPTPLKEAGAWLVEGRFEGGHQTRALLWLEGLVIVHTKQVGVGHYFVADAATGAPVEGATVKFFGYGQEWVDRRGNNRPNLRYSFKDLQITSDAQGQVKLQEDQINRYRWLVQAKDKDGRLAYLGFEYLNLNHGQDWFNAQTRLYTITDRPVYRPGQEVKWKAWARQVGYDPKLDSHAFADAVMKVTITDPRGEKVTEKTYKADESGAINDVLELGDEATLGSYGMAVEAQRKGGVLEHVGNHSFRVEEYKKPEFEVKVDAPTTPVALGDSFEVKVKADYYFGGPVKEGKVKYKVQRSAHTERWFPIGPWDWLFGAGYGWRASYYDWYPGADRWCFCIPRYPWVRWQSDPPELVAEGESPLNADGTFTIKVDTALAKELHGQEDHSYAIEAEVTDQSRRTIFGTGSVLAARRPFEVYVSLNQGYYQTGEAAEATVNARTLDGREVQATGGLTVYRITYGKDGQPTEEAVYTAEVALKEGEPTVKARFTLARGGQYRVSVKLKDKAGHEIEGISFTTARGEGFEEGKDFRFDDLELVTQKDEYAPGEEVEITLNTNRAGSTVALFLRTQDGRYPDPVWIKLEGKSTTHRFTLTEADQPNIFLEAYTVSAARVHQVTRQIIVPPKKRIATVELTPDSATYLPGQGSKVKVRVKDQDGKPFVGKVVLTAYDKALEYISGGSNQQDIRPFFWGWKRSHYPEVTDSLHALETGLGGWMSPLGIFGGSVADGEFHYNESDPFASGGAGAFETSGMAKRRMGREFKEGLAMAAPGAPMDVAPMAAPAPAVMALEMSADSVAAGGAAGAEEGPQPMIRSNLADSAVWIADFTTDAQGAGEFNFTLPDNLTTWKLRSWVMGPSTQVGEAAVEVITRKNLMVRLQAPRFFVEKDEVVISANVHNEMDVAQSVKAVLELEGGVLEFLEKGQATQAAADIGAHGEKRFDWRVKVTGEGEAKIRVKALAQKDSDAMEMTFPAYTHGLLKTDSWSLALRPDEASGKLTLKVPAERKPEQSRLEVRYSPTLAMALVDALPYLVAYPYGCTEQTLNRFVPTVITLGVLKDLGVDLKAVKEKRTNLNAQQIGKPEERAKQWKGRSNLEPVFDEDEVKKMAKTGLARLEAMRNGDGGWGWFPGGRESSPHITAVVMHGLKSAERTGFDLNDGLIRQGVEWLARHEAEELRRLNLPVKHKDRKGYPDNLDALIHSVLVEYKAGNKAMRDQLYEQREKLSRYSVALLGLTCDAVEEDERRDMCLRNLKQFLKQDEENQTAYLDLPQGGWWWYWYEDQIETQAVFLRLLVAANPKDETAPRIAKYLLNNRRNGTYWNSTKDTAAVIEALAIYAKASGETSPQQTVELLLDGKSVKKVEITKETLFTFDGSLVLEGEALTTGEHTLEIRKLGESPLYVNAYLTVFSQEDNIPAAGLEVKARRKFYKLIEEKPEQKVAGGRGQVVTQTGLKYRREEIASDSPVKSGDLIEVELSVESKNDYEYVLIEDLKPAGFEPVKVQSGWTYEGLPAYQEFRDEKVAFFAERLPKGTHNLSYRVKAEIPGRFSALPTKIEAMYAPELKGNSDEWKARIEE</sequence>
<dbReference type="Gene3D" id="2.60.40.1930">
    <property type="match status" value="1"/>
</dbReference>
<evidence type="ECO:0000313" key="5">
    <source>
        <dbReference type="EMBL" id="GAA5149482.1"/>
    </source>
</evidence>
<dbReference type="InterPro" id="IPR008930">
    <property type="entry name" value="Terpenoid_cyclase/PrenylTrfase"/>
</dbReference>
<evidence type="ECO:0000259" key="3">
    <source>
        <dbReference type="SMART" id="SM01359"/>
    </source>
</evidence>
<dbReference type="InterPro" id="IPR051802">
    <property type="entry name" value="YfhM-like"/>
</dbReference>
<comment type="similarity">
    <text evidence="1">Belongs to the protease inhibitor I39 (alpha-2-macroglobulin) family. Bacterial alpha-2-macroglobulin subfamily.</text>
</comment>
<dbReference type="CDD" id="cd02891">
    <property type="entry name" value="A2M_like"/>
    <property type="match status" value="1"/>
</dbReference>
<organism evidence="5 6">
    <name type="scientific">Prosthecobacter algae</name>
    <dbReference type="NCBI Taxonomy" id="1144682"/>
    <lineage>
        <taxon>Bacteria</taxon>
        <taxon>Pseudomonadati</taxon>
        <taxon>Verrucomicrobiota</taxon>
        <taxon>Verrucomicrobiia</taxon>
        <taxon>Verrucomicrobiales</taxon>
        <taxon>Verrucomicrobiaceae</taxon>
        <taxon>Prosthecobacter</taxon>
    </lineage>
</organism>